<dbReference type="GeneID" id="87811106"/>
<accession>A0AAF1BKX1</accession>
<dbReference type="PANTHER" id="PTHR43283:SF3">
    <property type="entry name" value="BETA-LACTAMASE FAMILY PROTEIN (AFU_ORTHOLOGUE AFUA_5G07500)"/>
    <property type="match status" value="1"/>
</dbReference>
<proteinExistence type="predicted"/>
<dbReference type="AlphaFoldDB" id="A0AAF1BKX1"/>
<dbReference type="SUPFAM" id="SSF56601">
    <property type="entry name" value="beta-lactamase/transpeptidase-like"/>
    <property type="match status" value="1"/>
</dbReference>
<protein>
    <submittedName>
        <fullName evidence="2">Acyltransferase LovD</fullName>
    </submittedName>
</protein>
<dbReference type="Proteomes" id="UP000827549">
    <property type="component" value="Chromosome 6"/>
</dbReference>
<sequence length="445" mass="46624">MTLTQATPAAPAKLTAPAKAQLAALVDGIPATGYPGTTVGVVNSAGEVQFLGAAGPRDVETGESAQVDTVYWVASVTKLVTSIAALQLVEAGKVGLDEPLSEIAPELAARDLLVKTTETDFELTNASTPITLRHLLTHTAGFAYGFFNKDLDNWIKQTGAPAVTPLKAPLVHEPGTKFEYGINIDWAGIVVERLSGKKLGEYFSDHIFAPLGIKDATFDLSSRPDLAARLATLHAKTPEGYVKIAYPDEIAKPAFDSGGAGLYITAGEYLKLLAALLNGGESKATGERILKPDTLAEALRPQTDKLPANGLGWLAKDGAIRSTNPGLSNDIPLLPGVAKAWSLGGLVNVDKLDNGRSAGATEWVCWGRKQAADPQYGIANLFWALDPTAGVAAVAFSEVLPLGREYADGLGQRASADDVAPVPGFFDTVTKLQDIIFAPGALSAE</sequence>
<dbReference type="EMBL" id="CP086719">
    <property type="protein sequence ID" value="WOO84417.1"/>
    <property type="molecule type" value="Genomic_DNA"/>
</dbReference>
<name>A0AAF1BKX1_9TREE</name>
<gene>
    <name evidence="2" type="primary">lovD_9</name>
    <name evidence="2" type="ORF">LOC62_06G007936</name>
</gene>
<dbReference type="Gene3D" id="3.40.710.10">
    <property type="entry name" value="DD-peptidase/beta-lactamase superfamily"/>
    <property type="match status" value="1"/>
</dbReference>
<evidence type="ECO:0000259" key="1">
    <source>
        <dbReference type="Pfam" id="PF00144"/>
    </source>
</evidence>
<evidence type="ECO:0000313" key="2">
    <source>
        <dbReference type="EMBL" id="WOO84417.1"/>
    </source>
</evidence>
<dbReference type="RefSeq" id="XP_062630443.1">
    <property type="nucleotide sequence ID" value="XM_062774459.1"/>
</dbReference>
<keyword evidence="2" id="KW-0808">Transferase</keyword>
<organism evidence="2 3">
    <name type="scientific">Vanrija pseudolonga</name>
    <dbReference type="NCBI Taxonomy" id="143232"/>
    <lineage>
        <taxon>Eukaryota</taxon>
        <taxon>Fungi</taxon>
        <taxon>Dikarya</taxon>
        <taxon>Basidiomycota</taxon>
        <taxon>Agaricomycotina</taxon>
        <taxon>Tremellomycetes</taxon>
        <taxon>Trichosporonales</taxon>
        <taxon>Trichosporonaceae</taxon>
        <taxon>Vanrija</taxon>
    </lineage>
</organism>
<dbReference type="PANTHER" id="PTHR43283">
    <property type="entry name" value="BETA-LACTAMASE-RELATED"/>
    <property type="match status" value="1"/>
</dbReference>
<reference evidence="2" key="1">
    <citation type="submission" date="2023-10" db="EMBL/GenBank/DDBJ databases">
        <authorList>
            <person name="Noh H."/>
        </authorList>
    </citation>
    <scope>NUCLEOTIDE SEQUENCE</scope>
    <source>
        <strain evidence="2">DUCC4014</strain>
    </source>
</reference>
<dbReference type="GO" id="GO:0016746">
    <property type="term" value="F:acyltransferase activity"/>
    <property type="evidence" value="ECO:0007669"/>
    <property type="project" value="UniProtKB-KW"/>
</dbReference>
<feature type="domain" description="Beta-lactamase-related" evidence="1">
    <location>
        <begin position="23"/>
        <end position="398"/>
    </location>
</feature>
<keyword evidence="2" id="KW-0012">Acyltransferase</keyword>
<evidence type="ECO:0000313" key="3">
    <source>
        <dbReference type="Proteomes" id="UP000827549"/>
    </source>
</evidence>
<dbReference type="InterPro" id="IPR001466">
    <property type="entry name" value="Beta-lactam-related"/>
</dbReference>
<keyword evidence="3" id="KW-1185">Reference proteome</keyword>
<dbReference type="Pfam" id="PF00144">
    <property type="entry name" value="Beta-lactamase"/>
    <property type="match status" value="1"/>
</dbReference>
<dbReference type="InterPro" id="IPR012338">
    <property type="entry name" value="Beta-lactam/transpept-like"/>
</dbReference>
<dbReference type="InterPro" id="IPR050789">
    <property type="entry name" value="Diverse_Enzym_Activities"/>
</dbReference>